<comment type="pathway">
    <text evidence="3 10">Glycan biosynthesis; glycogen biosynthesis.</text>
</comment>
<name>A0ABU0J5W9_9HYPH</name>
<feature type="compositionally biased region" description="Polar residues" evidence="11">
    <location>
        <begin position="1"/>
        <end position="10"/>
    </location>
</feature>
<dbReference type="Pfam" id="PF00128">
    <property type="entry name" value="Alpha-amylase"/>
    <property type="match status" value="1"/>
</dbReference>
<keyword evidence="14" id="KW-1185">Reference proteome</keyword>
<keyword evidence="5 10" id="KW-0321">Glycogen metabolism</keyword>
<dbReference type="InterPro" id="IPR013780">
    <property type="entry name" value="Glyco_hydro_b"/>
</dbReference>
<dbReference type="InterPro" id="IPR014756">
    <property type="entry name" value="Ig_E-set"/>
</dbReference>
<feature type="region of interest" description="Disordered" evidence="11">
    <location>
        <begin position="1"/>
        <end position="24"/>
    </location>
</feature>
<dbReference type="InterPro" id="IPR017853">
    <property type="entry name" value="GH"/>
</dbReference>
<evidence type="ECO:0000256" key="4">
    <source>
        <dbReference type="ARBA" id="ARBA00009000"/>
    </source>
</evidence>
<comment type="similarity">
    <text evidence="4 10">Belongs to the glycosyl hydrolase 13 family. GlgB subfamily.</text>
</comment>
<evidence type="ECO:0000256" key="2">
    <source>
        <dbReference type="ARBA" id="ARBA00002953"/>
    </source>
</evidence>
<comment type="subunit">
    <text evidence="10">Monomer.</text>
</comment>
<evidence type="ECO:0000313" key="13">
    <source>
        <dbReference type="EMBL" id="MDQ0469657.1"/>
    </source>
</evidence>
<gene>
    <name evidence="10" type="primary">glgB</name>
    <name evidence="13" type="ORF">QO011_002673</name>
</gene>
<keyword evidence="6 10" id="KW-0328">Glycosyltransferase</keyword>
<feature type="active site" description="Nucleophile" evidence="10">
    <location>
        <position position="430"/>
    </location>
</feature>
<evidence type="ECO:0000256" key="7">
    <source>
        <dbReference type="ARBA" id="ARBA00022679"/>
    </source>
</evidence>
<reference evidence="13 14" key="1">
    <citation type="submission" date="2023-07" db="EMBL/GenBank/DDBJ databases">
        <title>Genomic Encyclopedia of Type Strains, Phase IV (KMG-IV): sequencing the most valuable type-strain genomes for metagenomic binning, comparative biology and taxonomic classification.</title>
        <authorList>
            <person name="Goeker M."/>
        </authorList>
    </citation>
    <scope>NUCLEOTIDE SEQUENCE [LARGE SCALE GENOMIC DNA]</scope>
    <source>
        <strain evidence="13 14">DSM 19619</strain>
    </source>
</reference>
<dbReference type="NCBIfam" id="TIGR01515">
    <property type="entry name" value="branching_enzym"/>
    <property type="match status" value="1"/>
</dbReference>
<dbReference type="InterPro" id="IPR037439">
    <property type="entry name" value="Branching_enzy"/>
</dbReference>
<dbReference type="Pfam" id="PF22019">
    <property type="entry name" value="GlgB_N"/>
    <property type="match status" value="1"/>
</dbReference>
<accession>A0ABU0J5W9</accession>
<dbReference type="InterPro" id="IPR006047">
    <property type="entry name" value="GH13_cat_dom"/>
</dbReference>
<evidence type="ECO:0000256" key="8">
    <source>
        <dbReference type="ARBA" id="ARBA00023056"/>
    </source>
</evidence>
<keyword evidence="8 10" id="KW-0320">Glycogen biosynthesis</keyword>
<dbReference type="CDD" id="cd02855">
    <property type="entry name" value="E_set_GBE_prok_N"/>
    <property type="match status" value="1"/>
</dbReference>
<dbReference type="InterPro" id="IPR054169">
    <property type="entry name" value="GlgB_N"/>
</dbReference>
<comment type="catalytic activity">
    <reaction evidence="1 10">
        <text>Transfers a segment of a (1-&gt;4)-alpha-D-glucan chain to a primary hydroxy group in a similar glucan chain.</text>
        <dbReference type="EC" id="2.4.1.18"/>
    </reaction>
</comment>
<dbReference type="Pfam" id="PF02922">
    <property type="entry name" value="CBM_48"/>
    <property type="match status" value="1"/>
</dbReference>
<sequence>MAQDSGNAGDSTIGAGPERPAAAAGADWHLPDLAVAVLAAGRHADPFAVLGPHETPAGLVVRAFVPGARTLAVLSPEGEPLAELERRDDDGVFEGLVPGGRRAYRLKAANEGGEWTFEDPYRFGALLGPMDDYLLTEGTHLRLWDKLGARPLQHEGVDGVHFAVWAPHARRVSVVGDFNAWDGRRHVMRKRVDTGIWEIFLPGVGPGAHYKYEIIGPTGALLPLKSDPFAFSAEMRPGTASKVTSGEPFVWSDQDWMRARPRDWRRAPISAYEVHLGSWRRGDGQRFLSYDELADQLVPYVADLGFTHIELLPISEHPLDASWGYQPTGLFAPTSRFGSPEAFARFVDRAHRAGLGVILDWVPAHFPTDSHGLAWFDGTPLYEHPDPRRGFHPDWNTAIYDFGKREVANFLIANALFWLERFHIDGLRVDAVASMLYLDYSRRAGEWLPNIRGGRENLDAIAFLERMNREVYAAHPGVVTVAEESTAWPGVSKPVHEGGLGFGFKWNMGFMHDTLAYMKRDGVHRAWHHDEITFGLVYAFAENFVLPLSHDEVVHGKGSIVNKMAGLEGEKFATLRAYYALMWGYPGKKLLFMGQEFAQRREWNENVGLDWELLQYGPHRGVGDLVRDLNRLYRERPALHARDCEGEGFEWLVVDDKANSVFAWARHAPGANPVVVVLNLTAVRREGYALALPRSGRWIECLNTDAERYGGGNRGNLGGVTADDAPWGGKPAHARVLLPPLSALYLEWVG</sequence>
<dbReference type="InterPro" id="IPR006407">
    <property type="entry name" value="GlgB"/>
</dbReference>
<feature type="compositionally biased region" description="Low complexity" evidence="11">
    <location>
        <begin position="14"/>
        <end position="24"/>
    </location>
</feature>
<comment type="caution">
    <text evidence="13">The sequence shown here is derived from an EMBL/GenBank/DDBJ whole genome shotgun (WGS) entry which is preliminary data.</text>
</comment>
<dbReference type="HAMAP" id="MF_00685">
    <property type="entry name" value="GlgB"/>
    <property type="match status" value="1"/>
</dbReference>
<evidence type="ECO:0000256" key="6">
    <source>
        <dbReference type="ARBA" id="ARBA00022676"/>
    </source>
</evidence>
<dbReference type="CDD" id="cd11322">
    <property type="entry name" value="AmyAc_Glg_BE"/>
    <property type="match status" value="1"/>
</dbReference>
<evidence type="ECO:0000256" key="9">
    <source>
        <dbReference type="ARBA" id="ARBA00023277"/>
    </source>
</evidence>
<keyword evidence="7 10" id="KW-0808">Transferase</keyword>
<evidence type="ECO:0000259" key="12">
    <source>
        <dbReference type="SMART" id="SM00642"/>
    </source>
</evidence>
<dbReference type="SUPFAM" id="SSF51011">
    <property type="entry name" value="Glycosyl hydrolase domain"/>
    <property type="match status" value="1"/>
</dbReference>
<evidence type="ECO:0000256" key="11">
    <source>
        <dbReference type="SAM" id="MobiDB-lite"/>
    </source>
</evidence>
<proteinExistence type="inferred from homology"/>
<dbReference type="NCBIfam" id="NF003811">
    <property type="entry name" value="PRK05402.1"/>
    <property type="match status" value="1"/>
</dbReference>
<feature type="active site" description="Proton donor" evidence="10">
    <location>
        <position position="483"/>
    </location>
</feature>
<dbReference type="InterPro" id="IPR013783">
    <property type="entry name" value="Ig-like_fold"/>
</dbReference>
<dbReference type="InterPro" id="IPR006048">
    <property type="entry name" value="A-amylase/branching_C"/>
</dbReference>
<dbReference type="EMBL" id="JAUSVX010000004">
    <property type="protein sequence ID" value="MDQ0469657.1"/>
    <property type="molecule type" value="Genomic_DNA"/>
</dbReference>
<dbReference type="PANTHER" id="PTHR43651">
    <property type="entry name" value="1,4-ALPHA-GLUCAN-BRANCHING ENZYME"/>
    <property type="match status" value="1"/>
</dbReference>
<dbReference type="PIRSF" id="PIRSF000463">
    <property type="entry name" value="GlgB"/>
    <property type="match status" value="1"/>
</dbReference>
<evidence type="ECO:0000256" key="3">
    <source>
        <dbReference type="ARBA" id="ARBA00004964"/>
    </source>
</evidence>
<dbReference type="InterPro" id="IPR044143">
    <property type="entry name" value="GlgB_N_E_set_prok"/>
</dbReference>
<evidence type="ECO:0000256" key="1">
    <source>
        <dbReference type="ARBA" id="ARBA00000826"/>
    </source>
</evidence>
<dbReference type="NCBIfam" id="NF008967">
    <property type="entry name" value="PRK12313.1"/>
    <property type="match status" value="1"/>
</dbReference>
<dbReference type="SMART" id="SM00642">
    <property type="entry name" value="Aamy"/>
    <property type="match status" value="1"/>
</dbReference>
<dbReference type="Gene3D" id="2.60.40.10">
    <property type="entry name" value="Immunoglobulins"/>
    <property type="match status" value="2"/>
</dbReference>
<evidence type="ECO:0000256" key="10">
    <source>
        <dbReference type="HAMAP-Rule" id="MF_00685"/>
    </source>
</evidence>
<organism evidence="13 14">
    <name type="scientific">Labrys wisconsinensis</name>
    <dbReference type="NCBI Taxonomy" id="425677"/>
    <lineage>
        <taxon>Bacteria</taxon>
        <taxon>Pseudomonadati</taxon>
        <taxon>Pseudomonadota</taxon>
        <taxon>Alphaproteobacteria</taxon>
        <taxon>Hyphomicrobiales</taxon>
        <taxon>Xanthobacteraceae</taxon>
        <taxon>Labrys</taxon>
    </lineage>
</organism>
<dbReference type="Pfam" id="PF02806">
    <property type="entry name" value="Alpha-amylase_C"/>
    <property type="match status" value="1"/>
</dbReference>
<dbReference type="GO" id="GO:0003844">
    <property type="term" value="F:1,4-alpha-glucan branching enzyme activity"/>
    <property type="evidence" value="ECO:0007669"/>
    <property type="project" value="UniProtKB-EC"/>
</dbReference>
<keyword evidence="9 10" id="KW-0119">Carbohydrate metabolism</keyword>
<evidence type="ECO:0000256" key="5">
    <source>
        <dbReference type="ARBA" id="ARBA00022600"/>
    </source>
</evidence>
<dbReference type="SUPFAM" id="SSF51445">
    <property type="entry name" value="(Trans)glycosidases"/>
    <property type="match status" value="1"/>
</dbReference>
<dbReference type="Gene3D" id="3.20.20.80">
    <property type="entry name" value="Glycosidases"/>
    <property type="match status" value="1"/>
</dbReference>
<comment type="function">
    <text evidence="2 10">Catalyzes the formation of the alpha-1,6-glucosidic linkages in glycogen by scission of a 1,4-alpha-linked oligosaccharide from growing alpha-1,4-glucan chains and the subsequent attachment of the oligosaccharide to the alpha-1,6 position.</text>
</comment>
<evidence type="ECO:0000313" key="14">
    <source>
        <dbReference type="Proteomes" id="UP001242480"/>
    </source>
</evidence>
<dbReference type="EC" id="2.4.1.18" evidence="10"/>
<dbReference type="Proteomes" id="UP001242480">
    <property type="component" value="Unassembled WGS sequence"/>
</dbReference>
<feature type="domain" description="Glycosyl hydrolase family 13 catalytic" evidence="12">
    <location>
        <begin position="273"/>
        <end position="642"/>
    </location>
</feature>
<dbReference type="InterPro" id="IPR004193">
    <property type="entry name" value="Glyco_hydro_13_N"/>
</dbReference>
<dbReference type="Gene3D" id="2.60.40.1180">
    <property type="entry name" value="Golgi alpha-mannosidase II"/>
    <property type="match status" value="1"/>
</dbReference>
<protein>
    <recommendedName>
        <fullName evidence="10">1,4-alpha-glucan branching enzyme GlgB</fullName>
        <ecNumber evidence="10">2.4.1.18</ecNumber>
    </recommendedName>
    <alternativeName>
        <fullName evidence="10">1,4-alpha-D-glucan:1,4-alpha-D-glucan 6-glucosyl-transferase</fullName>
    </alternativeName>
    <alternativeName>
        <fullName evidence="10">Alpha-(1-&gt;4)-glucan branching enzyme</fullName>
    </alternativeName>
    <alternativeName>
        <fullName evidence="10">Glycogen branching enzyme</fullName>
        <shortName evidence="10">BE</shortName>
    </alternativeName>
</protein>
<dbReference type="SUPFAM" id="SSF81296">
    <property type="entry name" value="E set domains"/>
    <property type="match status" value="2"/>
</dbReference>
<dbReference type="PANTHER" id="PTHR43651:SF3">
    <property type="entry name" value="1,4-ALPHA-GLUCAN-BRANCHING ENZYME"/>
    <property type="match status" value="1"/>
</dbReference>